<dbReference type="PROSITE" id="PS51257">
    <property type="entry name" value="PROKAR_LIPOPROTEIN"/>
    <property type="match status" value="1"/>
</dbReference>
<evidence type="ECO:0000256" key="1">
    <source>
        <dbReference type="SAM" id="SignalP"/>
    </source>
</evidence>
<dbReference type="SUPFAM" id="SSF49313">
    <property type="entry name" value="Cadherin-like"/>
    <property type="match status" value="1"/>
</dbReference>
<comment type="caution">
    <text evidence="2">The sequence shown here is derived from an EMBL/GenBank/DDBJ whole genome shotgun (WGS) entry which is preliminary data.</text>
</comment>
<evidence type="ECO:0000313" key="2">
    <source>
        <dbReference type="EMBL" id="MCP9612660.1"/>
    </source>
</evidence>
<dbReference type="Gene3D" id="2.60.120.260">
    <property type="entry name" value="Galactose-binding domain-like"/>
    <property type="match status" value="1"/>
</dbReference>
<dbReference type="InterPro" id="IPR015919">
    <property type="entry name" value="Cadherin-like_sf"/>
</dbReference>
<reference evidence="2 3" key="1">
    <citation type="submission" date="2022-07" db="EMBL/GenBank/DDBJ databases">
        <title>Fecal culturing of patients with breast cancer.</title>
        <authorList>
            <person name="Teng N.M.Y."/>
            <person name="Kiu R."/>
            <person name="Evans R."/>
            <person name="Baker D.J."/>
            <person name="Zenner C."/>
            <person name="Robinson S.D."/>
            <person name="Hall L.J."/>
        </authorList>
    </citation>
    <scope>NUCLEOTIDE SEQUENCE [LARGE SCALE GENOMIC DNA]</scope>
    <source>
        <strain evidence="2 3">LH1063</strain>
    </source>
</reference>
<evidence type="ECO:0000313" key="3">
    <source>
        <dbReference type="Proteomes" id="UP001205603"/>
    </source>
</evidence>
<organism evidence="2 3">
    <name type="scientific">Coprobacter tertius</name>
    <dbReference type="NCBI Taxonomy" id="2944915"/>
    <lineage>
        <taxon>Bacteria</taxon>
        <taxon>Pseudomonadati</taxon>
        <taxon>Bacteroidota</taxon>
        <taxon>Bacteroidia</taxon>
        <taxon>Bacteroidales</taxon>
        <taxon>Barnesiellaceae</taxon>
        <taxon>Coprobacter</taxon>
    </lineage>
</organism>
<dbReference type="EMBL" id="JANDHW010000012">
    <property type="protein sequence ID" value="MCP9612660.1"/>
    <property type="molecule type" value="Genomic_DNA"/>
</dbReference>
<keyword evidence="1" id="KW-0732">Signal</keyword>
<protein>
    <submittedName>
        <fullName evidence="2">DUF5017 domain-containing protein</fullName>
    </submittedName>
</protein>
<name>A0ABT1MJ59_9BACT</name>
<keyword evidence="3" id="KW-1185">Reference proteome</keyword>
<dbReference type="Gene3D" id="2.60.40.10">
    <property type="entry name" value="Immunoglobulins"/>
    <property type="match status" value="1"/>
</dbReference>
<feature type="chain" id="PRO_5045798924" evidence="1">
    <location>
        <begin position="24"/>
        <end position="487"/>
    </location>
</feature>
<feature type="signal peptide" evidence="1">
    <location>
        <begin position="1"/>
        <end position="23"/>
    </location>
</feature>
<dbReference type="Proteomes" id="UP001205603">
    <property type="component" value="Unassembled WGS sequence"/>
</dbReference>
<sequence>MKRMKYLAWMFAAALLVGTTACSDDPKEEPGGGNGGGSIINPEGNIMYEKSFKSDLAPFTEISIKGDTVWTADSRYGAVLASSVNTKIKDENDKYIINYYENEDYLLSPEFDLTNENQVYLSFRHAFNYGKPEQIFVQISKNCTGSDAAAIAAATWTDLEVAKPSGNNFTYISSGDVDLSAYKGEKIRILFKFTSQAQSGLCGTWEVDNFKLTRVLTGSSLDFTSADKATVEPGAAVNIKVSTNLTNGTTLEVLELPTWLTFTDNGNGSGTITGTAPSITEDQNFTFMVIATNNLTTQNMDFVLTVKVPAQTGEEMFTLNAGLEKWTGSTIDNWTINPNSAGTVTQESTIKHSGSYSAKMAHDATTKGNVEIKADAISIADAGTYIYSFYYYVDDATTNESGLRHWAFINKSDGSKPDKGSALETTQTQINYNGDSNGYSSTQTKGSWIKEEVEFNVTEPCQIVPMARIYKGTTVYVDDFSLKKVIK</sequence>
<accession>A0ABT1MJ59</accession>
<dbReference type="NCBIfam" id="NF038128">
    <property type="entry name" value="choice_anch_J"/>
    <property type="match status" value="1"/>
</dbReference>
<dbReference type="InterPro" id="IPR013783">
    <property type="entry name" value="Ig-like_fold"/>
</dbReference>
<dbReference type="RefSeq" id="WP_255028003.1">
    <property type="nucleotide sequence ID" value="NZ_JANDHW010000012.1"/>
</dbReference>
<proteinExistence type="predicted"/>
<gene>
    <name evidence="2" type="ORF">NMU02_11210</name>
</gene>